<dbReference type="GO" id="GO:0006952">
    <property type="term" value="P:defense response"/>
    <property type="evidence" value="ECO:0007669"/>
    <property type="project" value="InterPro"/>
</dbReference>
<protein>
    <submittedName>
        <fullName evidence="2">Disease resistance protein (TIR-NBS-LRR class)</fullName>
    </submittedName>
</protein>
<gene>
    <name evidence="2" type="ORF">L195_g043094</name>
</gene>
<sequence>MHELLRDMGRQIVYEESPFDPEKRSRLWRREEVFDILSKYKGTKAVEGLALEFPRENTVCLETKAFKKMKKLRLLRIAGVQLNGDFEYLSGELSWLHWHGFPSTYIPTEFQLGSLVSMELKYSNLKQLWKKSQLNNDTDKPPITKVYTGKQRAREATAVNRQQQGTQHPRGASHPTVTTQPVRTRMHEESPNESLIHHTAVGPKVWQVYSRRCKKAAK</sequence>
<evidence type="ECO:0000313" key="3">
    <source>
        <dbReference type="Proteomes" id="UP000236291"/>
    </source>
</evidence>
<reference evidence="2 3" key="1">
    <citation type="journal article" date="2014" name="Am. J. Bot.">
        <title>Genome assembly and annotation for red clover (Trifolium pratense; Fabaceae).</title>
        <authorList>
            <person name="Istvanek J."/>
            <person name="Jaros M."/>
            <person name="Krenek A."/>
            <person name="Repkova J."/>
        </authorList>
    </citation>
    <scope>NUCLEOTIDE SEQUENCE [LARGE SCALE GENOMIC DNA]</scope>
    <source>
        <strain evidence="3">cv. Tatra</strain>
        <tissue evidence="2">Young leaves</tissue>
    </source>
</reference>
<evidence type="ECO:0000313" key="2">
    <source>
        <dbReference type="EMBL" id="PNX87011.1"/>
    </source>
</evidence>
<organism evidence="2 3">
    <name type="scientific">Trifolium pratense</name>
    <name type="common">Red clover</name>
    <dbReference type="NCBI Taxonomy" id="57577"/>
    <lineage>
        <taxon>Eukaryota</taxon>
        <taxon>Viridiplantae</taxon>
        <taxon>Streptophyta</taxon>
        <taxon>Embryophyta</taxon>
        <taxon>Tracheophyta</taxon>
        <taxon>Spermatophyta</taxon>
        <taxon>Magnoliopsida</taxon>
        <taxon>eudicotyledons</taxon>
        <taxon>Gunneridae</taxon>
        <taxon>Pentapetalae</taxon>
        <taxon>rosids</taxon>
        <taxon>fabids</taxon>
        <taxon>Fabales</taxon>
        <taxon>Fabaceae</taxon>
        <taxon>Papilionoideae</taxon>
        <taxon>50 kb inversion clade</taxon>
        <taxon>NPAAA clade</taxon>
        <taxon>Hologalegina</taxon>
        <taxon>IRL clade</taxon>
        <taxon>Trifolieae</taxon>
        <taxon>Trifolium</taxon>
    </lineage>
</organism>
<proteinExistence type="predicted"/>
<reference evidence="2 3" key="2">
    <citation type="journal article" date="2017" name="Front. Plant Sci.">
        <title>Gene Classification and Mining of Molecular Markers Useful in Red Clover (Trifolium pratense) Breeding.</title>
        <authorList>
            <person name="Istvanek J."/>
            <person name="Dluhosova J."/>
            <person name="Dluhos P."/>
            <person name="Patkova L."/>
            <person name="Nedelnik J."/>
            <person name="Repkova J."/>
        </authorList>
    </citation>
    <scope>NUCLEOTIDE SEQUENCE [LARGE SCALE GENOMIC DNA]</scope>
    <source>
        <strain evidence="3">cv. Tatra</strain>
        <tissue evidence="2">Young leaves</tissue>
    </source>
</reference>
<dbReference type="AlphaFoldDB" id="A0A2K3M890"/>
<accession>A0A2K3M890</accession>
<feature type="non-terminal residue" evidence="2">
    <location>
        <position position="218"/>
    </location>
</feature>
<dbReference type="Proteomes" id="UP000236291">
    <property type="component" value="Unassembled WGS sequence"/>
</dbReference>
<dbReference type="InterPro" id="IPR044974">
    <property type="entry name" value="Disease_R_plants"/>
</dbReference>
<dbReference type="EMBL" id="ASHM01052719">
    <property type="protein sequence ID" value="PNX87011.1"/>
    <property type="molecule type" value="Genomic_DNA"/>
</dbReference>
<evidence type="ECO:0000256" key="1">
    <source>
        <dbReference type="SAM" id="MobiDB-lite"/>
    </source>
</evidence>
<comment type="caution">
    <text evidence="2">The sequence shown here is derived from an EMBL/GenBank/DDBJ whole genome shotgun (WGS) entry which is preliminary data.</text>
</comment>
<feature type="region of interest" description="Disordered" evidence="1">
    <location>
        <begin position="140"/>
        <end position="193"/>
    </location>
</feature>
<dbReference type="PANTHER" id="PTHR11017">
    <property type="entry name" value="LEUCINE-RICH REPEAT-CONTAINING PROTEIN"/>
    <property type="match status" value="1"/>
</dbReference>
<dbReference type="PANTHER" id="PTHR11017:SF271">
    <property type="entry name" value="DISEASE RESISTANCE PROTEIN (TIR-NBS-LRR CLASS) FAMILY"/>
    <property type="match status" value="1"/>
</dbReference>
<name>A0A2K3M890_TRIPR</name>
<dbReference type="STRING" id="57577.A0A2K3M890"/>